<dbReference type="GO" id="GO:0005829">
    <property type="term" value="C:cytosol"/>
    <property type="evidence" value="ECO:0007669"/>
    <property type="project" value="TreeGrafter"/>
</dbReference>
<dbReference type="Proteomes" id="UP000315724">
    <property type="component" value="Chromosome"/>
</dbReference>
<dbReference type="AlphaFoldDB" id="A0A517QPL9"/>
<dbReference type="InterPro" id="IPR006073">
    <property type="entry name" value="GTP-bd"/>
</dbReference>
<keyword evidence="3" id="KW-1185">Reference proteome</keyword>
<evidence type="ECO:0000313" key="2">
    <source>
        <dbReference type="EMBL" id="QDT33562.1"/>
    </source>
</evidence>
<dbReference type="KEGG" id="tpol:Mal48_28150"/>
<name>A0A517QPL9_9PLAN</name>
<proteinExistence type="predicted"/>
<sequence length="620" mass="70071">MNSRFQHCSDVIVRLTEAIDALERRIASFELPPLKDREWFELLQEKVRPQLGKDSFLIVAVVGGTNIGKSVLFNHIAGGRLSATSPMASGTKHPTVLFPAGFEASHNIEELFPGFELLPWADADQALREDDRHLLFWRESQSLPSNLVVLDTPDVDSVAEVNWERADKIRRSADVLVAVLTQQKYNDAAVKQFFRKASQESKFVIVVFNQVLLPDDEEYWPLWMQTFHEETKINPHLLYLAPNDRRAAEENALPFYERSWPQEGSVSDSTSRDLLKDLSELRFSEIKVQTLQGALQSLCDIEHGIPGWLNEIGRRGSDYEAALELMSSQRLVEVDHWPTLPNAVMIRKIREWWSEQREGWSAKVHGFYNRLGAVVTYPIHMLQEKKSPEDSPIYQYKVREWETILQALDKTFEKLTWLRDLGNPLLSPRLTTLLSGNARLDLIEKIREEHDSVDLETELSVLVQEQLARFRTESPQSYRLFRRLDSVAAAARPAVSVALFMTGAGPVGNALFPAVADSAMQGALHIAGDAVGGTVMTAVGDKVLTEGASTSAGYLEARFRQLHSQFTKQRAGWLAQELEKHLFGTLPKELATSSQISQCPEFQRVDQLVEELRSVATEQS</sequence>
<protein>
    <submittedName>
        <fullName evidence="2">GTPase Era</fullName>
    </submittedName>
</protein>
<dbReference type="GO" id="GO:0000028">
    <property type="term" value="P:ribosomal small subunit assembly"/>
    <property type="evidence" value="ECO:0007669"/>
    <property type="project" value="TreeGrafter"/>
</dbReference>
<dbReference type="RefSeq" id="WP_145200035.1">
    <property type="nucleotide sequence ID" value="NZ_CP036267.1"/>
</dbReference>
<dbReference type="Gene3D" id="3.40.50.300">
    <property type="entry name" value="P-loop containing nucleotide triphosphate hydrolases"/>
    <property type="match status" value="1"/>
</dbReference>
<dbReference type="GO" id="GO:0005525">
    <property type="term" value="F:GTP binding"/>
    <property type="evidence" value="ECO:0007669"/>
    <property type="project" value="InterPro"/>
</dbReference>
<dbReference type="InterPro" id="IPR027417">
    <property type="entry name" value="P-loop_NTPase"/>
</dbReference>
<accession>A0A517QPL9</accession>
<reference evidence="2 3" key="1">
    <citation type="submission" date="2019-02" db="EMBL/GenBank/DDBJ databases">
        <title>Deep-cultivation of Planctomycetes and their phenomic and genomic characterization uncovers novel biology.</title>
        <authorList>
            <person name="Wiegand S."/>
            <person name="Jogler M."/>
            <person name="Boedeker C."/>
            <person name="Pinto D."/>
            <person name="Vollmers J."/>
            <person name="Rivas-Marin E."/>
            <person name="Kohn T."/>
            <person name="Peeters S.H."/>
            <person name="Heuer A."/>
            <person name="Rast P."/>
            <person name="Oberbeckmann S."/>
            <person name="Bunk B."/>
            <person name="Jeske O."/>
            <person name="Meyerdierks A."/>
            <person name="Storesund J.E."/>
            <person name="Kallscheuer N."/>
            <person name="Luecker S."/>
            <person name="Lage O.M."/>
            <person name="Pohl T."/>
            <person name="Merkel B.J."/>
            <person name="Hornburger P."/>
            <person name="Mueller R.-W."/>
            <person name="Bruemmer F."/>
            <person name="Labrenz M."/>
            <person name="Spormann A.M."/>
            <person name="Op den Camp H."/>
            <person name="Overmann J."/>
            <person name="Amann R."/>
            <person name="Jetten M.S.M."/>
            <person name="Mascher T."/>
            <person name="Medema M.H."/>
            <person name="Devos D.P."/>
            <person name="Kaster A.-K."/>
            <person name="Ovreas L."/>
            <person name="Rohde M."/>
            <person name="Galperin M.Y."/>
            <person name="Jogler C."/>
        </authorList>
    </citation>
    <scope>NUCLEOTIDE SEQUENCE [LARGE SCALE GENOMIC DNA]</scope>
    <source>
        <strain evidence="2 3">Mal48</strain>
    </source>
</reference>
<evidence type="ECO:0000313" key="3">
    <source>
        <dbReference type="Proteomes" id="UP000315724"/>
    </source>
</evidence>
<dbReference type="OrthoDB" id="207675at2"/>
<dbReference type="Pfam" id="PF01926">
    <property type="entry name" value="MMR_HSR1"/>
    <property type="match status" value="1"/>
</dbReference>
<evidence type="ECO:0000259" key="1">
    <source>
        <dbReference type="Pfam" id="PF01926"/>
    </source>
</evidence>
<feature type="domain" description="G" evidence="1">
    <location>
        <begin position="59"/>
        <end position="209"/>
    </location>
</feature>
<dbReference type="PANTHER" id="PTHR42698:SF1">
    <property type="entry name" value="GTPASE ERA, MITOCHONDRIAL"/>
    <property type="match status" value="1"/>
</dbReference>
<dbReference type="GO" id="GO:0043024">
    <property type="term" value="F:ribosomal small subunit binding"/>
    <property type="evidence" value="ECO:0007669"/>
    <property type="project" value="TreeGrafter"/>
</dbReference>
<dbReference type="EMBL" id="CP036267">
    <property type="protein sequence ID" value="QDT33562.1"/>
    <property type="molecule type" value="Genomic_DNA"/>
</dbReference>
<dbReference type="InterPro" id="IPR005662">
    <property type="entry name" value="GTPase_Era-like"/>
</dbReference>
<organism evidence="2 3">
    <name type="scientific">Thalassoglobus polymorphus</name>
    <dbReference type="NCBI Taxonomy" id="2527994"/>
    <lineage>
        <taxon>Bacteria</taxon>
        <taxon>Pseudomonadati</taxon>
        <taxon>Planctomycetota</taxon>
        <taxon>Planctomycetia</taxon>
        <taxon>Planctomycetales</taxon>
        <taxon>Planctomycetaceae</taxon>
        <taxon>Thalassoglobus</taxon>
    </lineage>
</organism>
<dbReference type="GO" id="GO:0019843">
    <property type="term" value="F:rRNA binding"/>
    <property type="evidence" value="ECO:0007669"/>
    <property type="project" value="TreeGrafter"/>
</dbReference>
<gene>
    <name evidence="2" type="primary">era</name>
    <name evidence="2" type="ORF">Mal48_28150</name>
</gene>
<dbReference type="PANTHER" id="PTHR42698">
    <property type="entry name" value="GTPASE ERA"/>
    <property type="match status" value="1"/>
</dbReference>
<dbReference type="SUPFAM" id="SSF52540">
    <property type="entry name" value="P-loop containing nucleoside triphosphate hydrolases"/>
    <property type="match status" value="1"/>
</dbReference>